<dbReference type="Proteomes" id="UP000002407">
    <property type="component" value="Chromosome"/>
</dbReference>
<reference evidence="2" key="1">
    <citation type="submission" date="2007-07" db="EMBL/GenBank/DDBJ databases">
        <title>Complete genome sequence of Campylobacter hominis ATCC BAA-381, a commensal isolated from the human gastrointestinal tract.</title>
        <authorList>
            <person name="Fouts D.E."/>
            <person name="Mongodin E.F."/>
            <person name="Puiu D."/>
            <person name="Sebastian Y."/>
            <person name="Miller W.G."/>
            <person name="Mandrell R.E."/>
            <person name="Nelson K.E."/>
        </authorList>
    </citation>
    <scope>NUCLEOTIDE SEQUENCE [LARGE SCALE GENOMIC DNA]</scope>
    <source>
        <strain evidence="2">ATCC BAA-381 / LMG 19568 / NCTC 13146 / CH001A</strain>
    </source>
</reference>
<sequence>MFDNCIHQQSFKILVDHLALFSKIYGAKMIKTCNSIKKCINFR</sequence>
<dbReference type="KEGG" id="cha:CHAB381_1339"/>
<dbReference type="HOGENOM" id="CLU_3230984_0_0_7"/>
<protein>
    <submittedName>
        <fullName evidence="1">Uncharacterized protein</fullName>
    </submittedName>
</protein>
<dbReference type="AlphaFoldDB" id="A7I2Z7"/>
<gene>
    <name evidence="1" type="ordered locus">CHAB381_1339</name>
</gene>
<proteinExistence type="predicted"/>
<name>A7I2Z7_CAMHC</name>
<dbReference type="STRING" id="360107.CHAB381_1339"/>
<keyword evidence="2" id="KW-1185">Reference proteome</keyword>
<evidence type="ECO:0000313" key="1">
    <source>
        <dbReference type="EMBL" id="ABS51854.1"/>
    </source>
</evidence>
<accession>A7I2Z7</accession>
<organism evidence="1 2">
    <name type="scientific">Campylobacter hominis (strain ATCC BAA-381 / DSM 21671 / CCUG 45161 / LMG 19568 / NCTC 13146 / CH001A)</name>
    <dbReference type="NCBI Taxonomy" id="360107"/>
    <lineage>
        <taxon>Bacteria</taxon>
        <taxon>Pseudomonadati</taxon>
        <taxon>Campylobacterota</taxon>
        <taxon>Epsilonproteobacteria</taxon>
        <taxon>Campylobacterales</taxon>
        <taxon>Campylobacteraceae</taxon>
        <taxon>Campylobacter</taxon>
    </lineage>
</organism>
<dbReference type="EMBL" id="CP000776">
    <property type="protein sequence ID" value="ABS51854.1"/>
    <property type="molecule type" value="Genomic_DNA"/>
</dbReference>
<evidence type="ECO:0000313" key="2">
    <source>
        <dbReference type="Proteomes" id="UP000002407"/>
    </source>
</evidence>